<feature type="region of interest" description="Disordered" evidence="1">
    <location>
        <begin position="1"/>
        <end position="20"/>
    </location>
</feature>
<dbReference type="EMBL" id="JADEXP010000266">
    <property type="protein sequence ID" value="MBE9069374.1"/>
    <property type="molecule type" value="Genomic_DNA"/>
</dbReference>
<organism evidence="2 3">
    <name type="scientific">Leptolyngbya cf. ectocarpi LEGE 11479</name>
    <dbReference type="NCBI Taxonomy" id="1828722"/>
    <lineage>
        <taxon>Bacteria</taxon>
        <taxon>Bacillati</taxon>
        <taxon>Cyanobacteriota</taxon>
        <taxon>Cyanophyceae</taxon>
        <taxon>Leptolyngbyales</taxon>
        <taxon>Leptolyngbyaceae</taxon>
        <taxon>Leptolyngbya group</taxon>
        <taxon>Leptolyngbya</taxon>
    </lineage>
</organism>
<dbReference type="RefSeq" id="WP_193995280.1">
    <property type="nucleotide sequence ID" value="NZ_JADEXP010000266.1"/>
</dbReference>
<accession>A0A928ZXP8</accession>
<keyword evidence="3" id="KW-1185">Reference proteome</keyword>
<evidence type="ECO:0000313" key="2">
    <source>
        <dbReference type="EMBL" id="MBE9069374.1"/>
    </source>
</evidence>
<protein>
    <submittedName>
        <fullName evidence="2">Uncharacterized protein</fullName>
    </submittedName>
</protein>
<comment type="caution">
    <text evidence="2">The sequence shown here is derived from an EMBL/GenBank/DDBJ whole genome shotgun (WGS) entry which is preliminary data.</text>
</comment>
<sequence>MYELDFSACQERRERQDDQKAEEWGFATLELAELVRIWGKQAIETELAKLPDTPPMQYQPLCAQCVNWQPPHPMPLSNGNTYTSPGLCELRAASDLVQMPQHYAAKCSFYQPNTPF</sequence>
<dbReference type="AlphaFoldDB" id="A0A928ZXP8"/>
<proteinExistence type="predicted"/>
<evidence type="ECO:0000256" key="1">
    <source>
        <dbReference type="SAM" id="MobiDB-lite"/>
    </source>
</evidence>
<gene>
    <name evidence="2" type="ORF">IQ260_22270</name>
</gene>
<dbReference type="Proteomes" id="UP000615026">
    <property type="component" value="Unassembled WGS sequence"/>
</dbReference>
<feature type="compositionally biased region" description="Basic and acidic residues" evidence="1">
    <location>
        <begin position="10"/>
        <end position="20"/>
    </location>
</feature>
<evidence type="ECO:0000313" key="3">
    <source>
        <dbReference type="Proteomes" id="UP000615026"/>
    </source>
</evidence>
<reference evidence="2" key="1">
    <citation type="submission" date="2020-10" db="EMBL/GenBank/DDBJ databases">
        <authorList>
            <person name="Castelo-Branco R."/>
            <person name="Eusebio N."/>
            <person name="Adriana R."/>
            <person name="Vieira A."/>
            <person name="Brugerolle De Fraissinette N."/>
            <person name="Rezende De Castro R."/>
            <person name="Schneider M.P."/>
            <person name="Vasconcelos V."/>
            <person name="Leao P.N."/>
        </authorList>
    </citation>
    <scope>NUCLEOTIDE SEQUENCE</scope>
    <source>
        <strain evidence="2">LEGE 11479</strain>
    </source>
</reference>
<name>A0A928ZXP8_LEPEC</name>